<organism evidence="2 3">
    <name type="scientific">Blautia pseudococcoides</name>
    <dbReference type="NCBI Taxonomy" id="1796616"/>
    <lineage>
        <taxon>Bacteria</taxon>
        <taxon>Bacillati</taxon>
        <taxon>Bacillota</taxon>
        <taxon>Clostridia</taxon>
        <taxon>Lachnospirales</taxon>
        <taxon>Lachnospiraceae</taxon>
        <taxon>Blautia</taxon>
    </lineage>
</organism>
<protein>
    <submittedName>
        <fullName evidence="2">Uncharacterized protein</fullName>
    </submittedName>
</protein>
<evidence type="ECO:0000313" key="2">
    <source>
        <dbReference type="EMBL" id="ANU77525.1"/>
    </source>
</evidence>
<gene>
    <name evidence="2" type="ORF">A4V09_18305</name>
</gene>
<evidence type="ECO:0000256" key="1">
    <source>
        <dbReference type="SAM" id="Phobius"/>
    </source>
</evidence>
<accession>A0A1C7ID53</accession>
<keyword evidence="3" id="KW-1185">Reference proteome</keyword>
<evidence type="ECO:0000313" key="3">
    <source>
        <dbReference type="Proteomes" id="UP000092574"/>
    </source>
</evidence>
<keyword evidence="1" id="KW-0472">Membrane</keyword>
<keyword evidence="1" id="KW-1133">Transmembrane helix</keyword>
<dbReference type="EMBL" id="CP015405">
    <property type="protein sequence ID" value="ANU77525.1"/>
    <property type="molecule type" value="Genomic_DNA"/>
</dbReference>
<dbReference type="AlphaFoldDB" id="A0A1C7ID53"/>
<name>A0A1C7ID53_9FIRM</name>
<reference evidence="2" key="1">
    <citation type="submission" date="2017-04" db="EMBL/GenBank/DDBJ databases">
        <title>Complete Genome Sequences of Twelve Strains of a Stable Defined Moderately Diverse Mouse Microbiota 2 (sDMDMm2).</title>
        <authorList>
            <person name="Uchimura Y."/>
            <person name="Wyss M."/>
            <person name="Brugiroux S."/>
            <person name="Limenitakis J.P."/>
            <person name="Stecher B."/>
            <person name="McCoy K.D."/>
            <person name="Macpherson A.J."/>
        </authorList>
    </citation>
    <scope>NUCLEOTIDE SEQUENCE</scope>
    <source>
        <strain evidence="2">YL58</strain>
    </source>
</reference>
<dbReference type="STRING" id="1796616.A4V09_18305"/>
<dbReference type="Proteomes" id="UP000092574">
    <property type="component" value="Chromosome"/>
</dbReference>
<feature type="transmembrane region" description="Helical" evidence="1">
    <location>
        <begin position="9"/>
        <end position="27"/>
    </location>
</feature>
<sequence>MNKKDQKRHMAYEALVLLGMLALLTFICRLWPILLLIILGIFAAVIRLLFLSSRKIEVIAPFPLLPEPVKEATEKDVQVLAYSVILRRVTELVLSEYPEARWVWEAPNAEKLIRENQEVFILLNRAGGYRRAKVVIRNLQVVGIDYNPQTEEEEATLEPENNVPDSDEEPEVQNYELLAFEWADAHIFELNARCNEAIGENLSELILLEEELPVRESWADICRELIRAGLEDVQCVPEGIKINLTQSNAERK</sequence>
<proteinExistence type="predicted"/>
<dbReference type="KEGG" id="byl:A4V09_18305"/>
<keyword evidence="1" id="KW-0812">Transmembrane</keyword>